<reference evidence="2 3" key="1">
    <citation type="submission" date="2016-11" db="EMBL/GenBank/DDBJ databases">
        <authorList>
            <person name="Jaros S."/>
            <person name="Januszkiewicz K."/>
            <person name="Wedrychowicz H."/>
        </authorList>
    </citation>
    <scope>NUCLEOTIDE SEQUENCE [LARGE SCALE GENOMIC DNA]</scope>
    <source>
        <strain evidence="2 3">CGMCC 1.10190</strain>
    </source>
</reference>
<feature type="region of interest" description="Disordered" evidence="1">
    <location>
        <begin position="30"/>
        <end position="49"/>
    </location>
</feature>
<evidence type="ECO:0000313" key="2">
    <source>
        <dbReference type="EMBL" id="SHG77880.1"/>
    </source>
</evidence>
<protein>
    <submittedName>
        <fullName evidence="2">Uncharacterized protein</fullName>
    </submittedName>
</protein>
<dbReference type="STRING" id="658167.SAMN04488135_101250"/>
<evidence type="ECO:0000313" key="3">
    <source>
        <dbReference type="Proteomes" id="UP000184226"/>
    </source>
</evidence>
<accession>A0A1M5MKH3</accession>
<dbReference type="EMBL" id="FQXE01000001">
    <property type="protein sequence ID" value="SHG77880.1"/>
    <property type="molecule type" value="Genomic_DNA"/>
</dbReference>
<dbReference type="AlphaFoldDB" id="A0A1M5MKH3"/>
<dbReference type="OrthoDB" id="8665323at2"/>
<evidence type="ECO:0000256" key="1">
    <source>
        <dbReference type="SAM" id="MobiDB-lite"/>
    </source>
</evidence>
<sequence>MSIQSFSRCGVALLFGALVGCSFTGPEAPGIGTKASDAGTKPSARGDNCRQNRSGCIYEGAYEPRERDYAEQEAKRLNHAALERLRRGSRK</sequence>
<organism evidence="2 3">
    <name type="scientific">Pollutimonas bauzanensis</name>
    <dbReference type="NCBI Taxonomy" id="658167"/>
    <lineage>
        <taxon>Bacteria</taxon>
        <taxon>Pseudomonadati</taxon>
        <taxon>Pseudomonadota</taxon>
        <taxon>Betaproteobacteria</taxon>
        <taxon>Burkholderiales</taxon>
        <taxon>Alcaligenaceae</taxon>
        <taxon>Pollutimonas</taxon>
    </lineage>
</organism>
<name>A0A1M5MKH3_9BURK</name>
<dbReference type="Proteomes" id="UP000184226">
    <property type="component" value="Unassembled WGS sequence"/>
</dbReference>
<gene>
    <name evidence="2" type="ORF">SAMN04488135_101250</name>
</gene>
<proteinExistence type="predicted"/>
<keyword evidence="3" id="KW-1185">Reference proteome</keyword>